<dbReference type="RefSeq" id="WP_013569028.1">
    <property type="nucleotide sequence ID" value="NC_014963.1"/>
</dbReference>
<dbReference type="HOGENOM" id="CLU_277852_0_0_0"/>
<dbReference type="OrthoDB" id="117656at2"/>
<feature type="domain" description="GH29D-like beta-sandwich" evidence="1">
    <location>
        <begin position="131"/>
        <end position="196"/>
    </location>
</feature>
<reference evidence="2 3" key="1">
    <citation type="journal article" date="2012" name="Stand. Genomic Sci.">
        <title>Complete genome sequence of Terriglobus saanensis type strain SP1PR4(T), an Acidobacteria from tundra soil.</title>
        <authorList>
            <person name="Rawat S.R."/>
            <person name="Mannisto M.K."/>
            <person name="Starovoytov V."/>
            <person name="Goodwin L."/>
            <person name="Nolan M."/>
            <person name="Hauser L."/>
            <person name="Land M."/>
            <person name="Davenport K.W."/>
            <person name="Woyke T."/>
            <person name="Haggblom M.M."/>
        </authorList>
    </citation>
    <scope>NUCLEOTIDE SEQUENCE</scope>
    <source>
        <strain evidence="3">ATCC BAA-1853 / DSM 23119 / SP1PR4</strain>
    </source>
</reference>
<dbReference type="eggNOG" id="COG3292">
    <property type="taxonomic scope" value="Bacteria"/>
</dbReference>
<sequence>MRVLSKWVVSRSMVVAMALLTVLGMVGCAGGNSSSSGSNVTATPTFSPGAGTYNTSQTVTIADATSGAVLYCTTDGMTPTTSSPQCSQPTTIFKTQFLQAIAVAPGMTASAVASAGYTVNLNAAATPTFSPAGGTYSAAQTVSINDATAGANLYYTTDGTVPTAASKLYTGPVVLSKSGTLSAIAMASGFNNSGVASASYTIGQGTATPVISPAGGTFSTAQTVTITDATPGANIYYTTDGTTTPTRSSTSYGGPISVSSSQTIQAIAVASNIPSSVATAAFTITLTATAPPTFSPAAGTYTTAQTVMLSDTTSGATIYYTTDGITTPTTSSAVYGNPISVSSSQTIKAIATSSGFGTSAVASAAYTINLAVAAPTFSPAAGTFSTAQTVTISDATTGATIYYTTDGSIPVPQQGTTQPYNSPINVSQTETISAIAMLDGTSSSVATASYTINLGAPIQGSVFSGMLPVGGAQVQIYAAGQTGYASDATPLLATPVKTDASGAFSAHYDCPASPGDLVYLVATGGSIGSGSANSSLAFMTALGPCGNLASTAATYVVNEVTTVASAYALSPFMAGATKVGSSIANYQGLTNAFRTVTNLTDLTTGNALTITPAYVNSNPVPFLNSSTVPQSRIHTLANALNACAAGTACSSLFSAATPNGGAAPTDTLQAILDIAQNPGANASAVFNVVSTAGPFQPALAAAPNDWILALTFTGGGLGFAPGFQVPFFNDPFDLGTLENTSMAIDATGNIWVTAFNNENDGSGSSFPDVDSGMIAVFDNLGAPLTKPSALDSSGNVIYGGYIANHIEDGTGTAGTVAAHAIAIDPSGNAWVNGGSVIGAMFPQTGTGLAEVVRNGPNFSLVLPYIQVGPNASPLTIDGSGNVWLFDGALEQFGPTGALNFSNPGAGIDPANPNAGYGSIQSLMFDSNATPALWGSAADKGDLYQINPKDGSGVTNYFAGSTGQYTNLAAGSDGNIYACGDQGGQKLDVLNVASMSILNKLTIPTGRGCGNQMVMDGVGHLFTVTGGTSPGILDEFTVSGSRLSPISPVGTGYTGTSTGEAATINPDPNATLIVPFGTTYIPPAGVMGAAIDGSGNLWVLNIDTGTTTSPGNVLVEFVGIAAPVVTPISNAVSFGQVGARP</sequence>
<proteinExistence type="predicted"/>
<protein>
    <recommendedName>
        <fullName evidence="1">GH29D-like beta-sandwich domain-containing protein</fullName>
    </recommendedName>
</protein>
<evidence type="ECO:0000313" key="2">
    <source>
        <dbReference type="EMBL" id="ADV83295.1"/>
    </source>
</evidence>
<dbReference type="SUPFAM" id="SSF63829">
    <property type="entry name" value="Calcium-dependent phosphotriesterase"/>
    <property type="match status" value="1"/>
</dbReference>
<dbReference type="AlphaFoldDB" id="E8V077"/>
<dbReference type="InterPro" id="IPR059177">
    <property type="entry name" value="GH29D-like_dom"/>
</dbReference>
<feature type="domain" description="GH29D-like beta-sandwich" evidence="1">
    <location>
        <begin position="296"/>
        <end position="362"/>
    </location>
</feature>
<accession>E8V077</accession>
<dbReference type="Pfam" id="PF13290">
    <property type="entry name" value="CHB_HEX_C_1"/>
    <property type="match status" value="5"/>
</dbReference>
<name>E8V077_TERSS</name>
<evidence type="ECO:0000259" key="1">
    <source>
        <dbReference type="Pfam" id="PF13290"/>
    </source>
</evidence>
<feature type="domain" description="GH29D-like beta-sandwich" evidence="1">
    <location>
        <begin position="48"/>
        <end position="113"/>
    </location>
</feature>
<gene>
    <name evidence="2" type="ordered locus">AciPR4_2516</name>
</gene>
<keyword evidence="3" id="KW-1185">Reference proteome</keyword>
<dbReference type="STRING" id="401053.AciPR4_2516"/>
<dbReference type="KEGG" id="tsa:AciPR4_2516"/>
<dbReference type="Proteomes" id="UP000006844">
    <property type="component" value="Chromosome"/>
</dbReference>
<dbReference type="PROSITE" id="PS51257">
    <property type="entry name" value="PROKAR_LIPOPROTEIN"/>
    <property type="match status" value="1"/>
</dbReference>
<dbReference type="EMBL" id="CP002467">
    <property type="protein sequence ID" value="ADV83295.1"/>
    <property type="molecule type" value="Genomic_DNA"/>
</dbReference>
<feature type="domain" description="GH29D-like beta-sandwich" evidence="1">
    <location>
        <begin position="213"/>
        <end position="276"/>
    </location>
</feature>
<feature type="domain" description="GH29D-like beta-sandwich" evidence="1">
    <location>
        <begin position="379"/>
        <end position="445"/>
    </location>
</feature>
<organism evidence="2 3">
    <name type="scientific">Terriglobus saanensis (strain ATCC BAA-1853 / DSM 23119 / SP1PR4)</name>
    <dbReference type="NCBI Taxonomy" id="401053"/>
    <lineage>
        <taxon>Bacteria</taxon>
        <taxon>Pseudomonadati</taxon>
        <taxon>Acidobacteriota</taxon>
        <taxon>Terriglobia</taxon>
        <taxon>Terriglobales</taxon>
        <taxon>Acidobacteriaceae</taxon>
        <taxon>Terriglobus</taxon>
    </lineage>
</organism>
<evidence type="ECO:0000313" key="3">
    <source>
        <dbReference type="Proteomes" id="UP000006844"/>
    </source>
</evidence>